<dbReference type="PRINTS" id="PR00344">
    <property type="entry name" value="BCTRLSENSOR"/>
</dbReference>
<dbReference type="SUPFAM" id="SSF55874">
    <property type="entry name" value="ATPase domain of HSP90 chaperone/DNA topoisomerase II/histidine kinase"/>
    <property type="match status" value="1"/>
</dbReference>
<dbReference type="Pfam" id="PF13426">
    <property type="entry name" value="PAS_9"/>
    <property type="match status" value="1"/>
</dbReference>
<evidence type="ECO:0000256" key="4">
    <source>
        <dbReference type="ARBA" id="ARBA00022679"/>
    </source>
</evidence>
<feature type="domain" description="Histidine kinase" evidence="6">
    <location>
        <begin position="138"/>
        <end position="351"/>
    </location>
</feature>
<evidence type="ECO:0000256" key="3">
    <source>
        <dbReference type="ARBA" id="ARBA00022553"/>
    </source>
</evidence>
<evidence type="ECO:0000313" key="8">
    <source>
        <dbReference type="EMBL" id="KKO07949.1"/>
    </source>
</evidence>
<comment type="caution">
    <text evidence="8">The sequence shown here is derived from an EMBL/GenBank/DDBJ whole genome shotgun (WGS) entry which is preliminary data.</text>
</comment>
<comment type="catalytic activity">
    <reaction evidence="1">
        <text>ATP + protein L-histidine = ADP + protein N-phospho-L-histidine.</text>
        <dbReference type="EC" id="2.7.13.3"/>
    </reaction>
</comment>
<dbReference type="NCBIfam" id="TIGR00229">
    <property type="entry name" value="sensory_box"/>
    <property type="match status" value="1"/>
</dbReference>
<reference evidence="8" key="1">
    <citation type="journal article" date="2015" name="Nature">
        <title>Complex archaea that bridge the gap between prokaryotes and eukaryotes.</title>
        <authorList>
            <person name="Spang A."/>
            <person name="Saw J.H."/>
            <person name="Jorgensen S.L."/>
            <person name="Zaremba-Niedzwiedzka K."/>
            <person name="Martijn J."/>
            <person name="Lind A.E."/>
            <person name="van Eijk R."/>
            <person name="Schleper C."/>
            <person name="Guy L."/>
            <person name="Ettema T.J."/>
        </authorList>
    </citation>
    <scope>NUCLEOTIDE SEQUENCE</scope>
</reference>
<dbReference type="AlphaFoldDB" id="A0A0F9YT39"/>
<dbReference type="Gene3D" id="3.30.450.20">
    <property type="entry name" value="PAS domain"/>
    <property type="match status" value="1"/>
</dbReference>
<dbReference type="PANTHER" id="PTHR43304:SF1">
    <property type="entry name" value="PAC DOMAIN-CONTAINING PROTEIN"/>
    <property type="match status" value="1"/>
</dbReference>
<dbReference type="InterPro" id="IPR003594">
    <property type="entry name" value="HATPase_dom"/>
</dbReference>
<protein>
    <recommendedName>
        <fullName evidence="2">histidine kinase</fullName>
        <ecNumber evidence="2">2.7.13.3</ecNumber>
    </recommendedName>
</protein>
<sequence>MKLNHFFDSSVDMLCIANYDGYFEDVNPAFINLLEYTKEELFSKKIDDFVFEEDKDATQQTRASLHDNKKLLSFQNRYVSKSGKTIWLSWSAVPVDEEKLVYAIAKDITSEMNLKNERILEFAKLKTVNEDLVRLNYTTSHDLRAPMNNLISLFDVLDFSVIHDEDTIQILRYMEISAKGVKESLENYLSLAENASKGLNSLTEVSFETILSKTQSTLGSILKNSKTEIDFDFSVCESVYFDNAYMESIFLNLITNSIKYTIQGIPPKIEIRTDFKEGKKVILFKDYGQGFDMERNGHKIFGLNQRFHKTQDGKGVGLFLIHNQINSLGGTISVSSAPNEGAVFTIAFPAL</sequence>
<evidence type="ECO:0000256" key="2">
    <source>
        <dbReference type="ARBA" id="ARBA00012438"/>
    </source>
</evidence>
<dbReference type="InterPro" id="IPR005467">
    <property type="entry name" value="His_kinase_dom"/>
</dbReference>
<evidence type="ECO:0000259" key="6">
    <source>
        <dbReference type="PROSITE" id="PS50109"/>
    </source>
</evidence>
<dbReference type="InterPro" id="IPR004358">
    <property type="entry name" value="Sig_transdc_His_kin-like_C"/>
</dbReference>
<gene>
    <name evidence="8" type="ORF">LCGC14_0052910</name>
</gene>
<accession>A0A0F9YT39</accession>
<evidence type="ECO:0000256" key="5">
    <source>
        <dbReference type="ARBA" id="ARBA00022777"/>
    </source>
</evidence>
<dbReference type="SUPFAM" id="SSF55785">
    <property type="entry name" value="PYP-like sensor domain (PAS domain)"/>
    <property type="match status" value="1"/>
</dbReference>
<keyword evidence="3" id="KW-0597">Phosphoprotein</keyword>
<dbReference type="SMART" id="SM00091">
    <property type="entry name" value="PAS"/>
    <property type="match status" value="1"/>
</dbReference>
<evidence type="ECO:0000256" key="1">
    <source>
        <dbReference type="ARBA" id="ARBA00000085"/>
    </source>
</evidence>
<dbReference type="SUPFAM" id="SSF47384">
    <property type="entry name" value="Homodimeric domain of signal transducing histidine kinase"/>
    <property type="match status" value="1"/>
</dbReference>
<dbReference type="PROSITE" id="PS50109">
    <property type="entry name" value="HIS_KIN"/>
    <property type="match status" value="1"/>
</dbReference>
<dbReference type="GO" id="GO:0000155">
    <property type="term" value="F:phosphorelay sensor kinase activity"/>
    <property type="evidence" value="ECO:0007669"/>
    <property type="project" value="InterPro"/>
</dbReference>
<dbReference type="PROSITE" id="PS50112">
    <property type="entry name" value="PAS"/>
    <property type="match status" value="1"/>
</dbReference>
<dbReference type="PANTHER" id="PTHR43304">
    <property type="entry name" value="PHYTOCHROME-LIKE PROTEIN CPH1"/>
    <property type="match status" value="1"/>
</dbReference>
<dbReference type="Pfam" id="PF02518">
    <property type="entry name" value="HATPase_c"/>
    <property type="match status" value="1"/>
</dbReference>
<dbReference type="Gene3D" id="3.30.565.10">
    <property type="entry name" value="Histidine kinase-like ATPase, C-terminal domain"/>
    <property type="match status" value="1"/>
</dbReference>
<dbReference type="InterPro" id="IPR000014">
    <property type="entry name" value="PAS"/>
</dbReference>
<dbReference type="InterPro" id="IPR035965">
    <property type="entry name" value="PAS-like_dom_sf"/>
</dbReference>
<evidence type="ECO:0000259" key="7">
    <source>
        <dbReference type="PROSITE" id="PS50112"/>
    </source>
</evidence>
<dbReference type="EMBL" id="LAZR01000011">
    <property type="protein sequence ID" value="KKO07949.1"/>
    <property type="molecule type" value="Genomic_DNA"/>
</dbReference>
<name>A0A0F9YT39_9ZZZZ</name>
<dbReference type="InterPro" id="IPR036890">
    <property type="entry name" value="HATPase_C_sf"/>
</dbReference>
<organism evidence="8">
    <name type="scientific">marine sediment metagenome</name>
    <dbReference type="NCBI Taxonomy" id="412755"/>
    <lineage>
        <taxon>unclassified sequences</taxon>
        <taxon>metagenomes</taxon>
        <taxon>ecological metagenomes</taxon>
    </lineage>
</organism>
<dbReference type="EC" id="2.7.13.3" evidence="2"/>
<keyword evidence="5" id="KW-0418">Kinase</keyword>
<dbReference type="SMART" id="SM00387">
    <property type="entry name" value="HATPase_c"/>
    <property type="match status" value="1"/>
</dbReference>
<feature type="domain" description="PAS" evidence="7">
    <location>
        <begin position="1"/>
        <end position="69"/>
    </location>
</feature>
<dbReference type="InterPro" id="IPR036097">
    <property type="entry name" value="HisK_dim/P_sf"/>
</dbReference>
<dbReference type="CDD" id="cd00130">
    <property type="entry name" value="PAS"/>
    <property type="match status" value="1"/>
</dbReference>
<proteinExistence type="predicted"/>
<keyword evidence="4" id="KW-0808">Transferase</keyword>
<dbReference type="InterPro" id="IPR052162">
    <property type="entry name" value="Sensor_kinase/Photoreceptor"/>
</dbReference>